<dbReference type="OrthoDB" id="946311at2"/>
<evidence type="ECO:0000256" key="1">
    <source>
        <dbReference type="SAM" id="Phobius"/>
    </source>
</evidence>
<gene>
    <name evidence="2" type="ORF">SAMN04487996_1149</name>
</gene>
<dbReference type="Proteomes" id="UP000198748">
    <property type="component" value="Unassembled WGS sequence"/>
</dbReference>
<proteinExistence type="predicted"/>
<keyword evidence="1" id="KW-1133">Transmembrane helix</keyword>
<keyword evidence="1" id="KW-0812">Transmembrane</keyword>
<keyword evidence="3" id="KW-1185">Reference proteome</keyword>
<reference evidence="3" key="1">
    <citation type="submission" date="2016-10" db="EMBL/GenBank/DDBJ databases">
        <authorList>
            <person name="Varghese N."/>
            <person name="Submissions S."/>
        </authorList>
    </citation>
    <scope>NUCLEOTIDE SEQUENCE [LARGE SCALE GENOMIC DNA]</scope>
    <source>
        <strain evidence="3">DSM 25329</strain>
    </source>
</reference>
<name>A0A1G7QD20_9BACT</name>
<feature type="transmembrane region" description="Helical" evidence="1">
    <location>
        <begin position="84"/>
        <end position="102"/>
    </location>
</feature>
<dbReference type="AlphaFoldDB" id="A0A1G7QD20"/>
<evidence type="ECO:0000313" key="2">
    <source>
        <dbReference type="EMBL" id="SDF96441.1"/>
    </source>
</evidence>
<dbReference type="STRING" id="659014.SAMN04487996_1149"/>
<dbReference type="EMBL" id="FNAN01000014">
    <property type="protein sequence ID" value="SDF96441.1"/>
    <property type="molecule type" value="Genomic_DNA"/>
</dbReference>
<evidence type="ECO:0000313" key="3">
    <source>
        <dbReference type="Proteomes" id="UP000198748"/>
    </source>
</evidence>
<dbReference type="RefSeq" id="WP_090154747.1">
    <property type="nucleotide sequence ID" value="NZ_FNAN01000014.1"/>
</dbReference>
<organism evidence="2 3">
    <name type="scientific">Dyadobacter soli</name>
    <dbReference type="NCBI Taxonomy" id="659014"/>
    <lineage>
        <taxon>Bacteria</taxon>
        <taxon>Pseudomonadati</taxon>
        <taxon>Bacteroidota</taxon>
        <taxon>Cytophagia</taxon>
        <taxon>Cytophagales</taxon>
        <taxon>Spirosomataceae</taxon>
        <taxon>Dyadobacter</taxon>
    </lineage>
</organism>
<accession>A0A1G7QD20</accession>
<sequence>MNSTISKDAITRMRGAYQAKYGFEMDEWTAVMLTELHEHFHDFSKNVAQSNSEIGKAAQLIKGQINQVHFKSDRQAFWYGMSRLLPPSLVTLVGILLIAYFVNQGNKYQEIARFEDSYPNFEHFRQLIRNGALHQVKNTTYLVLRPASNISSMKIGEEYQYLKKQNVVLVPLGTDSQ</sequence>
<protein>
    <submittedName>
        <fullName evidence="2">Uncharacterized protein</fullName>
    </submittedName>
</protein>
<keyword evidence="1" id="KW-0472">Membrane</keyword>